<dbReference type="CDD" id="cd16267">
    <property type="entry name" value="HBS1-like_II"/>
    <property type="match status" value="1"/>
</dbReference>
<dbReference type="GO" id="GO:0006417">
    <property type="term" value="P:regulation of translation"/>
    <property type="evidence" value="ECO:0007669"/>
    <property type="project" value="UniProtKB-KW"/>
</dbReference>
<evidence type="ECO:0000256" key="3">
    <source>
        <dbReference type="ARBA" id="ARBA00022490"/>
    </source>
</evidence>
<evidence type="ECO:0000259" key="11">
    <source>
        <dbReference type="PROSITE" id="PS51722"/>
    </source>
</evidence>
<evidence type="ECO:0000256" key="6">
    <source>
        <dbReference type="ARBA" id="ARBA00022845"/>
    </source>
</evidence>
<feature type="region of interest" description="Disordered" evidence="10">
    <location>
        <begin position="176"/>
        <end position="253"/>
    </location>
</feature>
<keyword evidence="7" id="KW-0648">Protein biosynthesis</keyword>
<feature type="compositionally biased region" description="Polar residues" evidence="10">
    <location>
        <begin position="79"/>
        <end position="90"/>
    </location>
</feature>
<proteinExistence type="inferred from homology"/>
<dbReference type="PANTHER" id="PTHR23115">
    <property type="entry name" value="TRANSLATION FACTOR"/>
    <property type="match status" value="1"/>
</dbReference>
<evidence type="ECO:0000313" key="13">
    <source>
        <dbReference type="Proteomes" id="UP001175353"/>
    </source>
</evidence>
<feature type="compositionally biased region" description="Polar residues" evidence="10">
    <location>
        <begin position="189"/>
        <end position="205"/>
    </location>
</feature>
<sequence>MQRVKNVDFDEDELYDDDDEYGEEAEMYLQEDRANFAALTPVVRAELEEVGLQASDKEIQDALWNYYWDVAKAVTYLKNNRTPKPPQQTFKKQEKPKSKFDEAAERSAKGLDEEVGHVVKIIVESPSDGSEGTPCMLPPRDWFRDVPWTLPPGTQGHLVPAAPVYRPRLLGGSSKLAKAAEERGKKAATTSAEEFTANGASSSLDRPTKPKEPKENKAPSTVDEPKNSPMREKRKPTPPPSSGLAEEMPDLRAEPTDFARTLSARPTPDTLPAAMSLLNLLGSERSEDPFKGPSPDGTVTKAQNRSKGMTKRPLANKTQALKLDSAPTQAAQPKVGSRGLDVPRLWAEEKAKRKPSAAFVVIGHVDHGKSTLMGRLLLDVGAVSQRDIDKCVFGLASSTISQYQKQASEMGKASFALAWVMDTSAEERERGVTFDFAQHHFSTPKADFTILDAPGHRDFVPNMIGGASMADMAVLVVDANQLDSGMKGQTREHILLAKAVGLKKVVVAINKLDAATPPWSQQLFETVQTDIKTLLATSGFADEDIKFIPCSGLAGTNVVNPPKPSSPAAWIPKAHFTLLQALERSIPPPAKPTTTTAAQELLKQPLRMQIIDVFRGSITNPLSIAGRIASGTVQIGDVVTIQPSGEKAAIKALDVSDEPRDYAVAGQICTLHLSEIEAQHLRSGDVVCSSQHPVRVAKSCTVLIEVLEALLPQPVDVHFGRLHVPGWISQLVETVDGEGEQMKRRPRVLEAGQRARVRVGFEEGVPLVVGERVVLRNAGVTAAYGRVE</sequence>
<protein>
    <recommendedName>
        <fullName evidence="11">Tr-type G domain-containing protein</fullName>
    </recommendedName>
</protein>
<dbReference type="PROSITE" id="PS51722">
    <property type="entry name" value="G_TR_2"/>
    <property type="match status" value="1"/>
</dbReference>
<evidence type="ECO:0000256" key="2">
    <source>
        <dbReference type="ARBA" id="ARBA00007249"/>
    </source>
</evidence>
<evidence type="ECO:0000256" key="8">
    <source>
        <dbReference type="ARBA" id="ARBA00023134"/>
    </source>
</evidence>
<name>A0AAN6QWS8_9PEZI</name>
<dbReference type="InterPro" id="IPR009000">
    <property type="entry name" value="Transl_B-barrel_sf"/>
</dbReference>
<feature type="region of interest" description="Disordered" evidence="10">
    <location>
        <begin position="79"/>
        <end position="109"/>
    </location>
</feature>
<feature type="compositionally biased region" description="Basic and acidic residues" evidence="10">
    <location>
        <begin position="206"/>
        <end position="231"/>
    </location>
</feature>
<dbReference type="Pfam" id="PF00009">
    <property type="entry name" value="GTP_EFTU"/>
    <property type="match status" value="1"/>
</dbReference>
<dbReference type="InterPro" id="IPR000795">
    <property type="entry name" value="T_Tr_GTP-bd_dom"/>
</dbReference>
<comment type="subcellular location">
    <subcellularLocation>
        <location evidence="1">Cytoplasm</location>
    </subcellularLocation>
</comment>
<dbReference type="AlphaFoldDB" id="A0AAN6QWS8"/>
<evidence type="ECO:0000256" key="1">
    <source>
        <dbReference type="ARBA" id="ARBA00004496"/>
    </source>
</evidence>
<dbReference type="InterPro" id="IPR009001">
    <property type="entry name" value="Transl_elong_EF1A/Init_IF2_C"/>
</dbReference>
<evidence type="ECO:0000256" key="5">
    <source>
        <dbReference type="ARBA" id="ARBA00022801"/>
    </source>
</evidence>
<gene>
    <name evidence="12" type="ORF">LTR91_006824</name>
</gene>
<evidence type="ECO:0000256" key="10">
    <source>
        <dbReference type="SAM" id="MobiDB-lite"/>
    </source>
</evidence>
<evidence type="ECO:0000313" key="12">
    <source>
        <dbReference type="EMBL" id="KAK0997078.1"/>
    </source>
</evidence>
<keyword evidence="4" id="KW-0547">Nucleotide-binding</keyword>
<dbReference type="Proteomes" id="UP001175353">
    <property type="component" value="Unassembled WGS sequence"/>
</dbReference>
<keyword evidence="8" id="KW-0342">GTP-binding</keyword>
<comment type="caution">
    <text evidence="12">The sequence shown here is derived from an EMBL/GenBank/DDBJ whole genome shotgun (WGS) entry which is preliminary data.</text>
</comment>
<dbReference type="Pfam" id="PF08938">
    <property type="entry name" value="HBS1_N"/>
    <property type="match status" value="1"/>
</dbReference>
<dbReference type="PRINTS" id="PR00315">
    <property type="entry name" value="ELONGATNFCT"/>
</dbReference>
<dbReference type="GO" id="GO:0003924">
    <property type="term" value="F:GTPase activity"/>
    <property type="evidence" value="ECO:0007669"/>
    <property type="project" value="InterPro"/>
</dbReference>
<comment type="similarity">
    <text evidence="2">Belongs to the TRAFAC class translation factor GTPase superfamily. Classic translation factor GTPase family. EF-Tu/EF-1A subfamily.</text>
</comment>
<dbReference type="Gene3D" id="3.40.50.300">
    <property type="entry name" value="P-loop containing nucleotide triphosphate hydrolases"/>
    <property type="match status" value="1"/>
</dbReference>
<feature type="domain" description="Tr-type G" evidence="11">
    <location>
        <begin position="354"/>
        <end position="590"/>
    </location>
</feature>
<dbReference type="GO" id="GO:0005829">
    <property type="term" value="C:cytosol"/>
    <property type="evidence" value="ECO:0007669"/>
    <property type="project" value="GOC"/>
</dbReference>
<keyword evidence="3" id="KW-0963">Cytoplasm</keyword>
<dbReference type="InterPro" id="IPR015033">
    <property type="entry name" value="HBS1-like_N"/>
</dbReference>
<comment type="catalytic activity">
    <reaction evidence="9">
        <text>GTP + H2O = GDP + phosphate + H(+)</text>
        <dbReference type="Rhea" id="RHEA:19669"/>
        <dbReference type="ChEBI" id="CHEBI:15377"/>
        <dbReference type="ChEBI" id="CHEBI:15378"/>
        <dbReference type="ChEBI" id="CHEBI:37565"/>
        <dbReference type="ChEBI" id="CHEBI:43474"/>
        <dbReference type="ChEBI" id="CHEBI:58189"/>
    </reaction>
    <physiologicalReaction direction="left-to-right" evidence="9">
        <dbReference type="Rhea" id="RHEA:19670"/>
    </physiologicalReaction>
</comment>
<feature type="compositionally biased region" description="Basic and acidic residues" evidence="10">
    <location>
        <begin position="91"/>
        <end position="109"/>
    </location>
</feature>
<keyword evidence="13" id="KW-1185">Reference proteome</keyword>
<keyword evidence="6" id="KW-0810">Translation regulation</keyword>
<reference evidence="12" key="1">
    <citation type="submission" date="2023-06" db="EMBL/GenBank/DDBJ databases">
        <title>Black Yeasts Isolated from many extreme environments.</title>
        <authorList>
            <person name="Coleine C."/>
            <person name="Stajich J.E."/>
            <person name="Selbmann L."/>
        </authorList>
    </citation>
    <scope>NUCLEOTIDE SEQUENCE</scope>
    <source>
        <strain evidence="12">CCFEE 5200</strain>
    </source>
</reference>
<dbReference type="SUPFAM" id="SSF50447">
    <property type="entry name" value="Translation proteins"/>
    <property type="match status" value="1"/>
</dbReference>
<accession>A0AAN6QWS8</accession>
<dbReference type="FunFam" id="2.40.30.10:FF:000020">
    <property type="entry name" value="Translation elongation factor EF-1"/>
    <property type="match status" value="1"/>
</dbReference>
<dbReference type="SUPFAM" id="SSF50465">
    <property type="entry name" value="EF-Tu/eEF-1alpha/eIF2-gamma C-terminal domain"/>
    <property type="match status" value="1"/>
</dbReference>
<dbReference type="GO" id="GO:0005525">
    <property type="term" value="F:GTP binding"/>
    <property type="evidence" value="ECO:0007669"/>
    <property type="project" value="UniProtKB-KW"/>
</dbReference>
<evidence type="ECO:0000256" key="9">
    <source>
        <dbReference type="ARBA" id="ARBA00049117"/>
    </source>
</evidence>
<dbReference type="InterPro" id="IPR050100">
    <property type="entry name" value="TRAFAC_GTPase_members"/>
</dbReference>
<feature type="region of interest" description="Disordered" evidence="10">
    <location>
        <begin position="284"/>
        <end position="337"/>
    </location>
</feature>
<dbReference type="GO" id="GO:0002184">
    <property type="term" value="P:cytoplasmic translational termination"/>
    <property type="evidence" value="ECO:0007669"/>
    <property type="project" value="UniProtKB-ARBA"/>
</dbReference>
<organism evidence="12 13">
    <name type="scientific">Friedmanniomyces endolithicus</name>
    <dbReference type="NCBI Taxonomy" id="329885"/>
    <lineage>
        <taxon>Eukaryota</taxon>
        <taxon>Fungi</taxon>
        <taxon>Dikarya</taxon>
        <taxon>Ascomycota</taxon>
        <taxon>Pezizomycotina</taxon>
        <taxon>Dothideomycetes</taxon>
        <taxon>Dothideomycetidae</taxon>
        <taxon>Mycosphaerellales</taxon>
        <taxon>Teratosphaeriaceae</taxon>
        <taxon>Friedmanniomyces</taxon>
    </lineage>
</organism>
<evidence type="ECO:0000256" key="7">
    <source>
        <dbReference type="ARBA" id="ARBA00022917"/>
    </source>
</evidence>
<dbReference type="InterPro" id="IPR027417">
    <property type="entry name" value="P-loop_NTPase"/>
</dbReference>
<evidence type="ECO:0000256" key="4">
    <source>
        <dbReference type="ARBA" id="ARBA00022741"/>
    </source>
</evidence>
<dbReference type="Gene3D" id="2.40.30.10">
    <property type="entry name" value="Translation factors"/>
    <property type="match status" value="2"/>
</dbReference>
<dbReference type="EMBL" id="JAUJLE010000047">
    <property type="protein sequence ID" value="KAK0997078.1"/>
    <property type="molecule type" value="Genomic_DNA"/>
</dbReference>
<keyword evidence="5" id="KW-0378">Hydrolase</keyword>
<dbReference type="SUPFAM" id="SSF52540">
    <property type="entry name" value="P-loop containing nucleoside triphosphate hydrolases"/>
    <property type="match status" value="1"/>
</dbReference>